<dbReference type="InterPro" id="IPR037523">
    <property type="entry name" value="VOC_core"/>
</dbReference>
<evidence type="ECO:0000313" key="3">
    <source>
        <dbReference type="Proteomes" id="UP001065322"/>
    </source>
</evidence>
<dbReference type="EMBL" id="CP054475">
    <property type="protein sequence ID" value="UXD86280.1"/>
    <property type="molecule type" value="Genomic_DNA"/>
</dbReference>
<dbReference type="SUPFAM" id="SSF54593">
    <property type="entry name" value="Glyoxalase/Bleomycin resistance protein/Dihydroxybiphenyl dioxygenase"/>
    <property type="match status" value="1"/>
</dbReference>
<dbReference type="InterPro" id="IPR029068">
    <property type="entry name" value="Glyas_Bleomycin-R_OHBP_Dase"/>
</dbReference>
<dbReference type="Proteomes" id="UP001065322">
    <property type="component" value="Chromosome"/>
</dbReference>
<name>A0ABY6A6I6_9GAMM</name>
<protein>
    <submittedName>
        <fullName evidence="2">VOC family protein</fullName>
    </submittedName>
</protein>
<evidence type="ECO:0000313" key="2">
    <source>
        <dbReference type="EMBL" id="UXD86280.1"/>
    </source>
</evidence>
<sequence length="128" mass="14224">MKMNYFVFGTNNMEAAVKFYDALFENTEMRQTFATERMTFWQGEDEDGAFAVAIPFDQNAATSGNGTMLGFSLDSEDEVIRLYNKAIELGGSCEGKPGQRGPRFSAYVRDLDNNKIAFGAKNIQGTSE</sequence>
<dbReference type="PROSITE" id="PS51819">
    <property type="entry name" value="VOC"/>
    <property type="match status" value="1"/>
</dbReference>
<organism evidence="2 3">
    <name type="scientific">Thalassolituus hydrocarboniclasticus</name>
    <dbReference type="NCBI Taxonomy" id="2742796"/>
    <lineage>
        <taxon>Bacteria</taxon>
        <taxon>Pseudomonadati</taxon>
        <taxon>Pseudomonadota</taxon>
        <taxon>Gammaproteobacteria</taxon>
        <taxon>Oceanospirillales</taxon>
        <taxon>Oceanospirillaceae</taxon>
        <taxon>Thalassolituus</taxon>
    </lineage>
</organism>
<proteinExistence type="predicted"/>
<gene>
    <name evidence="2" type="ORF">HUF19_01920</name>
</gene>
<dbReference type="Pfam" id="PF00903">
    <property type="entry name" value="Glyoxalase"/>
    <property type="match status" value="1"/>
</dbReference>
<feature type="domain" description="VOC" evidence="1">
    <location>
        <begin position="2"/>
        <end position="121"/>
    </location>
</feature>
<dbReference type="PANTHER" id="PTHR35006:SF1">
    <property type="entry name" value="BLL2941 PROTEIN"/>
    <property type="match status" value="1"/>
</dbReference>
<accession>A0ABY6A6I6</accession>
<dbReference type="InterPro" id="IPR004360">
    <property type="entry name" value="Glyas_Fos-R_dOase_dom"/>
</dbReference>
<dbReference type="PANTHER" id="PTHR35006">
    <property type="entry name" value="GLYOXALASE FAMILY PROTEIN (AFU_ORTHOLOGUE AFUA_5G14830)"/>
    <property type="match status" value="1"/>
</dbReference>
<keyword evidence="3" id="KW-1185">Reference proteome</keyword>
<dbReference type="RefSeq" id="WP_260998256.1">
    <property type="nucleotide sequence ID" value="NZ_CP054475.1"/>
</dbReference>
<dbReference type="Gene3D" id="3.10.180.10">
    <property type="entry name" value="2,3-Dihydroxybiphenyl 1,2-Dioxygenase, domain 1"/>
    <property type="match status" value="1"/>
</dbReference>
<reference evidence="3" key="1">
    <citation type="submission" date="2020-06" db="EMBL/GenBank/DDBJ databases">
        <title>Thalassolituus marinus alknpb1M-1, a hydrocarbon-degrading bacterium isolated from the deep-sea overlying water using an in-situ strategy from the South China Sea basin.</title>
        <authorList>
            <person name="Dong C."/>
            <person name="Chen Y."/>
            <person name="Shao Z."/>
        </authorList>
    </citation>
    <scope>NUCLEOTIDE SEQUENCE [LARGE SCALE GENOMIC DNA]</scope>
    <source>
        <strain evidence="3">alknpb1M-1</strain>
    </source>
</reference>
<dbReference type="CDD" id="cd07262">
    <property type="entry name" value="VOC_like"/>
    <property type="match status" value="1"/>
</dbReference>
<evidence type="ECO:0000259" key="1">
    <source>
        <dbReference type="PROSITE" id="PS51819"/>
    </source>
</evidence>